<feature type="transmembrane region" description="Helical" evidence="14">
    <location>
        <begin position="230"/>
        <end position="251"/>
    </location>
</feature>
<evidence type="ECO:0000256" key="6">
    <source>
        <dbReference type="ARBA" id="ARBA00022970"/>
    </source>
</evidence>
<evidence type="ECO:0000256" key="2">
    <source>
        <dbReference type="ARBA" id="ARBA00008572"/>
    </source>
</evidence>
<keyword evidence="17" id="KW-1185">Reference proteome</keyword>
<feature type="transmembrane region" description="Helical" evidence="14">
    <location>
        <begin position="64"/>
        <end position="84"/>
    </location>
</feature>
<dbReference type="FunFam" id="1.20.1740.10:FF:000024">
    <property type="entry name" value="High affinity cationic amino acid transporter 1"/>
    <property type="match status" value="1"/>
</dbReference>
<comment type="caution">
    <text evidence="16">The sequence shown here is derived from an EMBL/GenBank/DDBJ whole genome shotgun (WGS) entry which is preliminary data.</text>
</comment>
<feature type="transmembrane region" description="Helical" evidence="14">
    <location>
        <begin position="554"/>
        <end position="572"/>
    </location>
</feature>
<accession>A0ABD0JM44</accession>
<feature type="transmembrane region" description="Helical" evidence="14">
    <location>
        <begin position="495"/>
        <end position="517"/>
    </location>
</feature>
<evidence type="ECO:0000256" key="11">
    <source>
        <dbReference type="ARBA" id="ARBA00034423"/>
    </source>
</evidence>
<dbReference type="EMBL" id="JACVVK020000385">
    <property type="protein sequence ID" value="KAK7476108.1"/>
    <property type="molecule type" value="Genomic_DNA"/>
</dbReference>
<evidence type="ECO:0000256" key="5">
    <source>
        <dbReference type="ARBA" id="ARBA00022692"/>
    </source>
</evidence>
<reference evidence="16 17" key="1">
    <citation type="journal article" date="2023" name="Sci. Data">
        <title>Genome assembly of the Korean intertidal mud-creeper Batillaria attramentaria.</title>
        <authorList>
            <person name="Patra A.K."/>
            <person name="Ho P.T."/>
            <person name="Jun S."/>
            <person name="Lee S.J."/>
            <person name="Kim Y."/>
            <person name="Won Y.J."/>
        </authorList>
    </citation>
    <scope>NUCLEOTIDE SEQUENCE [LARGE SCALE GENOMIC DNA]</scope>
    <source>
        <strain evidence="16">Wonlab-2016</strain>
    </source>
</reference>
<feature type="compositionally biased region" description="Polar residues" evidence="13">
    <location>
        <begin position="645"/>
        <end position="657"/>
    </location>
</feature>
<evidence type="ECO:0000256" key="12">
    <source>
        <dbReference type="ARBA" id="ARBA00034450"/>
    </source>
</evidence>
<keyword evidence="4" id="KW-1003">Cell membrane</keyword>
<feature type="transmembrane region" description="Helical" evidence="14">
    <location>
        <begin position="34"/>
        <end position="52"/>
    </location>
</feature>
<evidence type="ECO:0000256" key="7">
    <source>
        <dbReference type="ARBA" id="ARBA00022989"/>
    </source>
</evidence>
<dbReference type="AlphaFoldDB" id="A0ABD0JM44"/>
<comment type="catalytic activity">
    <reaction evidence="11">
        <text>L-arginine(in) = L-arginine(out)</text>
        <dbReference type="Rhea" id="RHEA:32143"/>
        <dbReference type="ChEBI" id="CHEBI:32682"/>
    </reaction>
</comment>
<comment type="catalytic activity">
    <reaction evidence="12">
        <text>L-ornithine(in) = L-ornithine(out)</text>
        <dbReference type="Rhea" id="RHEA:71199"/>
        <dbReference type="ChEBI" id="CHEBI:46911"/>
    </reaction>
</comment>
<keyword evidence="9" id="KW-0325">Glycoprotein</keyword>
<dbReference type="InterPro" id="IPR002293">
    <property type="entry name" value="AA/rel_permease1"/>
</dbReference>
<dbReference type="Proteomes" id="UP001519460">
    <property type="component" value="Unassembled WGS sequence"/>
</dbReference>
<dbReference type="Pfam" id="PF13906">
    <property type="entry name" value="AA_permease_C"/>
    <property type="match status" value="1"/>
</dbReference>
<feature type="transmembrane region" description="Helical" evidence="14">
    <location>
        <begin position="529"/>
        <end position="548"/>
    </location>
</feature>
<comment type="similarity">
    <text evidence="2">Belongs to the amino acid-polyamine-organocation (APC) superfamily. Cationic amino acid transporter (CAT) (TC 2.A.3.3) family.</text>
</comment>
<name>A0ABD0JM44_9CAEN</name>
<sequence>MAQCLGFVKKLVRKKIFTDGDIEETDLHRCLTTLDLIGLGIGSTLGTGIYIVTGQVAKETAGPAVVLSFLVAGIASAFAGMCYAEFAARVPRAGSAYVYSYVTVGELMAFVIGWNLLLEYIIGTASVARAWSTYFDSLIDNRIQNTFKENMPMHITGLSGYPDFFAFGITLLLTVLLAFGVKESTRFNNIFTCVNLFVIVYVIICGLFKADLSNWELSGKDLPSDAGSGGFLPFGFSGMMSGAATCFYAYVGFDCIATTGEETKNPQKSIPIGIVVALLVISFAYCGISAIVTLMCPYYLVDINAPLPFIFQREGWGVARYIIAVGALCGLSTSLLGAMFPLPRVLYAMGSDGLIFRFMAIISPRFKTPLIGTAVSGVFAGLMAMLFNLDELVDMMSIGTLLAYTLVAVCVLILRYETDENLPKMNSEVKMSRSDLLALEKEPMRLSALCRPESSDPTMLTSHIAKYCVGIMCIFITAFAAFVVFLDHELEQKTWWAITGASVLGLISVLCVVVIFCQPQNRSEMNFKVPFVPIIPAVSCLINIYLMLKLSYMTWVRFGVWMVLGFSIYFFYGTQHSSLNRYDGHTLLGSESTVISSYSNGFAIYFGYGIRNSTEGYRRRNRDLPVVTNLDTSDTTGPEFDDSSRSSSAVGFNSSEPMDNDNWVRQGINGDEKQPLLQGKD</sequence>
<dbReference type="FunFam" id="1.20.1740.10:FF:000010">
    <property type="entry name" value="probable cationic amino acid transporter"/>
    <property type="match status" value="1"/>
</dbReference>
<evidence type="ECO:0000256" key="1">
    <source>
        <dbReference type="ARBA" id="ARBA00004651"/>
    </source>
</evidence>
<evidence type="ECO:0000256" key="3">
    <source>
        <dbReference type="ARBA" id="ARBA00022448"/>
    </source>
</evidence>
<evidence type="ECO:0000256" key="10">
    <source>
        <dbReference type="ARBA" id="ARBA00034422"/>
    </source>
</evidence>
<keyword evidence="5 14" id="KW-0812">Transmembrane</keyword>
<evidence type="ECO:0000256" key="8">
    <source>
        <dbReference type="ARBA" id="ARBA00023136"/>
    </source>
</evidence>
<feature type="transmembrane region" description="Helical" evidence="14">
    <location>
        <begin position="395"/>
        <end position="416"/>
    </location>
</feature>
<feature type="transmembrane region" description="Helical" evidence="14">
    <location>
        <begin position="96"/>
        <end position="117"/>
    </location>
</feature>
<feature type="transmembrane region" description="Helical" evidence="14">
    <location>
        <begin position="321"/>
        <end position="347"/>
    </location>
</feature>
<feature type="transmembrane region" description="Helical" evidence="14">
    <location>
        <begin position="464"/>
        <end position="483"/>
    </location>
</feature>
<feature type="transmembrane region" description="Helical" evidence="14">
    <location>
        <begin position="164"/>
        <end position="181"/>
    </location>
</feature>
<evidence type="ECO:0000313" key="17">
    <source>
        <dbReference type="Proteomes" id="UP001519460"/>
    </source>
</evidence>
<dbReference type="Pfam" id="PF13520">
    <property type="entry name" value="AA_permease_2"/>
    <property type="match status" value="1"/>
</dbReference>
<dbReference type="PANTHER" id="PTHR43243">
    <property type="entry name" value="INNER MEMBRANE TRANSPORTER YGJI-RELATED"/>
    <property type="match status" value="1"/>
</dbReference>
<comment type="catalytic activity">
    <reaction evidence="10">
        <text>L-lysine(in) = L-lysine(out)</text>
        <dbReference type="Rhea" id="RHEA:70935"/>
        <dbReference type="ChEBI" id="CHEBI:32551"/>
    </reaction>
</comment>
<dbReference type="InterPro" id="IPR029485">
    <property type="entry name" value="CAT_C"/>
</dbReference>
<dbReference type="GO" id="GO:0061459">
    <property type="term" value="F:L-arginine transmembrane transporter activity"/>
    <property type="evidence" value="ECO:0007669"/>
    <property type="project" value="UniProtKB-ARBA"/>
</dbReference>
<evidence type="ECO:0000256" key="9">
    <source>
        <dbReference type="ARBA" id="ARBA00023180"/>
    </source>
</evidence>
<keyword evidence="7 14" id="KW-1133">Transmembrane helix</keyword>
<feature type="transmembrane region" description="Helical" evidence="14">
    <location>
        <begin position="272"/>
        <end position="301"/>
    </location>
</feature>
<dbReference type="GO" id="GO:0005886">
    <property type="term" value="C:plasma membrane"/>
    <property type="evidence" value="ECO:0007669"/>
    <property type="project" value="UniProtKB-SubCell"/>
</dbReference>
<evidence type="ECO:0000259" key="15">
    <source>
        <dbReference type="Pfam" id="PF13906"/>
    </source>
</evidence>
<protein>
    <recommendedName>
        <fullName evidence="15">Cationic amino acid transporter C-terminal domain-containing protein</fullName>
    </recommendedName>
</protein>
<dbReference type="Gene3D" id="1.20.1740.10">
    <property type="entry name" value="Amino acid/polyamine transporter I"/>
    <property type="match status" value="2"/>
</dbReference>
<dbReference type="NCBIfam" id="TIGR00906">
    <property type="entry name" value="2A0303"/>
    <property type="match status" value="1"/>
</dbReference>
<dbReference type="PANTHER" id="PTHR43243:SF105">
    <property type="entry name" value="CATIONIC AMINO ACID TRANSPORTER C-TERMINAL DOMAIN-CONTAINING PROTEIN"/>
    <property type="match status" value="1"/>
</dbReference>
<evidence type="ECO:0000256" key="13">
    <source>
        <dbReference type="SAM" id="MobiDB-lite"/>
    </source>
</evidence>
<organism evidence="16 17">
    <name type="scientific">Batillaria attramentaria</name>
    <dbReference type="NCBI Taxonomy" id="370345"/>
    <lineage>
        <taxon>Eukaryota</taxon>
        <taxon>Metazoa</taxon>
        <taxon>Spiralia</taxon>
        <taxon>Lophotrochozoa</taxon>
        <taxon>Mollusca</taxon>
        <taxon>Gastropoda</taxon>
        <taxon>Caenogastropoda</taxon>
        <taxon>Sorbeoconcha</taxon>
        <taxon>Cerithioidea</taxon>
        <taxon>Batillariidae</taxon>
        <taxon>Batillaria</taxon>
    </lineage>
</organism>
<feature type="transmembrane region" description="Helical" evidence="14">
    <location>
        <begin position="368"/>
        <end position="389"/>
    </location>
</feature>
<dbReference type="InterPro" id="IPR004755">
    <property type="entry name" value="Cat_AA_permease"/>
</dbReference>
<evidence type="ECO:0000256" key="4">
    <source>
        <dbReference type="ARBA" id="ARBA00022475"/>
    </source>
</evidence>
<feature type="region of interest" description="Disordered" evidence="13">
    <location>
        <begin position="628"/>
        <end position="681"/>
    </location>
</feature>
<feature type="transmembrane region" description="Helical" evidence="14">
    <location>
        <begin position="193"/>
        <end position="210"/>
    </location>
</feature>
<proteinExistence type="inferred from homology"/>
<keyword evidence="8 14" id="KW-0472">Membrane</keyword>
<comment type="subcellular location">
    <subcellularLocation>
        <location evidence="1">Cell membrane</location>
        <topology evidence="1">Multi-pass membrane protein</topology>
    </subcellularLocation>
</comment>
<keyword evidence="6" id="KW-0029">Amino-acid transport</keyword>
<evidence type="ECO:0000256" key="14">
    <source>
        <dbReference type="SAM" id="Phobius"/>
    </source>
</evidence>
<gene>
    <name evidence="16" type="ORF">BaRGS_00032662</name>
</gene>
<evidence type="ECO:0000313" key="16">
    <source>
        <dbReference type="EMBL" id="KAK7476108.1"/>
    </source>
</evidence>
<keyword evidence="3" id="KW-0813">Transport</keyword>
<feature type="domain" description="Cationic amino acid transporter C-terminal" evidence="15">
    <location>
        <begin position="527"/>
        <end position="577"/>
    </location>
</feature>
<feature type="compositionally biased region" description="Basic and acidic residues" evidence="13">
    <location>
        <begin position="670"/>
        <end position="681"/>
    </location>
</feature>